<name>A0A0F9NNH9_9ZZZZ</name>
<accession>A0A0F9NNH9</accession>
<dbReference type="EMBL" id="LAZR01003901">
    <property type="protein sequence ID" value="KKN13627.1"/>
    <property type="molecule type" value="Genomic_DNA"/>
</dbReference>
<dbReference type="AlphaFoldDB" id="A0A0F9NNH9"/>
<reference evidence="1" key="1">
    <citation type="journal article" date="2015" name="Nature">
        <title>Complex archaea that bridge the gap between prokaryotes and eukaryotes.</title>
        <authorList>
            <person name="Spang A."/>
            <person name="Saw J.H."/>
            <person name="Jorgensen S.L."/>
            <person name="Zaremba-Niedzwiedzka K."/>
            <person name="Martijn J."/>
            <person name="Lind A.E."/>
            <person name="van Eijk R."/>
            <person name="Schleper C."/>
            <person name="Guy L."/>
            <person name="Ettema T.J."/>
        </authorList>
    </citation>
    <scope>NUCLEOTIDE SEQUENCE</scope>
</reference>
<gene>
    <name evidence="1" type="ORF">LCGC14_1004350</name>
</gene>
<protein>
    <submittedName>
        <fullName evidence="1">Uncharacterized protein</fullName>
    </submittedName>
</protein>
<proteinExistence type="predicted"/>
<comment type="caution">
    <text evidence="1">The sequence shown here is derived from an EMBL/GenBank/DDBJ whole genome shotgun (WGS) entry which is preliminary data.</text>
</comment>
<organism evidence="1">
    <name type="scientific">marine sediment metagenome</name>
    <dbReference type="NCBI Taxonomy" id="412755"/>
    <lineage>
        <taxon>unclassified sequences</taxon>
        <taxon>metagenomes</taxon>
        <taxon>ecological metagenomes</taxon>
    </lineage>
</organism>
<evidence type="ECO:0000313" key="1">
    <source>
        <dbReference type="EMBL" id="KKN13627.1"/>
    </source>
</evidence>
<sequence length="85" mass="10216">MNELFKIITSTIFPYEGEQYMYGIIDDTEIAFLFERNIPIIRIRNKLGNNKEISMEEFLDVFYFDDKEEEEVETEEEEVWDSDAS</sequence>